<dbReference type="AlphaFoldDB" id="A0A0N7KRX6"/>
<dbReference type="Proteomes" id="UP000000763">
    <property type="component" value="Chromosome 10"/>
</dbReference>
<dbReference type="Gramene" id="Os10t0469100-03">
    <property type="protein sequence ID" value="Os10t0469100-03"/>
    <property type="gene ID" value="Os10g0469100"/>
</dbReference>
<accession>A0A0N7KRX6</accession>
<organism evidence="1 2">
    <name type="scientific">Oryza sativa subsp. japonica</name>
    <name type="common">Rice</name>
    <dbReference type="NCBI Taxonomy" id="39947"/>
    <lineage>
        <taxon>Eukaryota</taxon>
        <taxon>Viridiplantae</taxon>
        <taxon>Streptophyta</taxon>
        <taxon>Embryophyta</taxon>
        <taxon>Tracheophyta</taxon>
        <taxon>Spermatophyta</taxon>
        <taxon>Magnoliopsida</taxon>
        <taxon>Liliopsida</taxon>
        <taxon>Poales</taxon>
        <taxon>Poaceae</taxon>
        <taxon>BOP clade</taxon>
        <taxon>Oryzoideae</taxon>
        <taxon>Oryzeae</taxon>
        <taxon>Oryzinae</taxon>
        <taxon>Oryza</taxon>
        <taxon>Oryza sativa</taxon>
    </lineage>
</organism>
<proteinExistence type="predicted"/>
<reference evidence="2" key="2">
    <citation type="journal article" date="2008" name="Nucleic Acids Res.">
        <title>The rice annotation project database (RAP-DB): 2008 update.</title>
        <authorList>
            <consortium name="The rice annotation project (RAP)"/>
        </authorList>
    </citation>
    <scope>GENOME REANNOTATION</scope>
    <source>
        <strain evidence="2">cv. Nipponbare</strain>
    </source>
</reference>
<evidence type="ECO:0000313" key="1">
    <source>
        <dbReference type="EMBL" id="BAF26732.1"/>
    </source>
</evidence>
<dbReference type="KEGG" id="dosa:Os10g0469100"/>
<dbReference type="Gramene" id="Os10t0469100-01">
    <property type="protein sequence ID" value="Os10t0469100-01"/>
    <property type="gene ID" value="Os10g0469100"/>
</dbReference>
<gene>
    <name evidence="1" type="ordered locus">Os10g0469100</name>
</gene>
<name>A0A0N7KRX6_ORYSJ</name>
<reference evidence="1 2" key="1">
    <citation type="journal article" date="2005" name="Nature">
        <title>The map-based sequence of the rice genome.</title>
        <authorList>
            <consortium name="International rice genome sequencing project (IRGSP)"/>
            <person name="Matsumoto T."/>
            <person name="Wu J."/>
            <person name="Kanamori H."/>
            <person name="Katayose Y."/>
            <person name="Fujisawa M."/>
            <person name="Namiki N."/>
            <person name="Mizuno H."/>
            <person name="Yamamoto K."/>
            <person name="Antonio B.A."/>
            <person name="Baba T."/>
            <person name="Sakata K."/>
            <person name="Nagamura Y."/>
            <person name="Aoki H."/>
            <person name="Arikawa K."/>
            <person name="Arita K."/>
            <person name="Bito T."/>
            <person name="Chiden Y."/>
            <person name="Fujitsuka N."/>
            <person name="Fukunaka R."/>
            <person name="Hamada M."/>
            <person name="Harada C."/>
            <person name="Hayashi A."/>
            <person name="Hijishita S."/>
            <person name="Honda M."/>
            <person name="Hosokawa S."/>
            <person name="Ichikawa Y."/>
            <person name="Idonuma A."/>
            <person name="Iijima M."/>
            <person name="Ikeda M."/>
            <person name="Ikeno M."/>
            <person name="Ito K."/>
            <person name="Ito S."/>
            <person name="Ito T."/>
            <person name="Ito Y."/>
            <person name="Ito Y."/>
            <person name="Iwabuchi A."/>
            <person name="Kamiya K."/>
            <person name="Karasawa W."/>
            <person name="Kurita K."/>
            <person name="Katagiri S."/>
            <person name="Kikuta A."/>
            <person name="Kobayashi H."/>
            <person name="Kobayashi N."/>
            <person name="Machita K."/>
            <person name="Maehara T."/>
            <person name="Masukawa M."/>
            <person name="Mizubayashi T."/>
            <person name="Mukai Y."/>
            <person name="Nagasaki H."/>
            <person name="Nagata Y."/>
            <person name="Naito S."/>
            <person name="Nakashima M."/>
            <person name="Nakama Y."/>
            <person name="Nakamichi Y."/>
            <person name="Nakamura M."/>
            <person name="Meguro A."/>
            <person name="Negishi M."/>
            <person name="Ohta I."/>
            <person name="Ohta T."/>
            <person name="Okamoto M."/>
            <person name="Ono N."/>
            <person name="Saji S."/>
            <person name="Sakaguchi M."/>
            <person name="Sakai K."/>
            <person name="Shibata M."/>
            <person name="Shimokawa T."/>
            <person name="Song J."/>
            <person name="Takazaki Y."/>
            <person name="Terasawa K."/>
            <person name="Tsugane M."/>
            <person name="Tsuji K."/>
            <person name="Ueda S."/>
            <person name="Waki K."/>
            <person name="Yamagata H."/>
            <person name="Yamamoto M."/>
            <person name="Yamamoto S."/>
            <person name="Yamane H."/>
            <person name="Yoshiki S."/>
            <person name="Yoshihara R."/>
            <person name="Yukawa K."/>
            <person name="Zhong H."/>
            <person name="Yano M."/>
            <person name="Yuan Q."/>
            <person name="Ouyang S."/>
            <person name="Liu J."/>
            <person name="Jones K.M."/>
            <person name="Gansberger K."/>
            <person name="Moffat K."/>
            <person name="Hill J."/>
            <person name="Bera J."/>
            <person name="Fadrosh D."/>
            <person name="Jin S."/>
            <person name="Johri S."/>
            <person name="Kim M."/>
            <person name="Overton L."/>
            <person name="Reardon M."/>
            <person name="Tsitrin T."/>
            <person name="Vuong H."/>
            <person name="Weaver B."/>
            <person name="Ciecko A."/>
            <person name="Tallon L."/>
            <person name="Jackson J."/>
            <person name="Pai G."/>
            <person name="Aken S.V."/>
            <person name="Utterback T."/>
            <person name="Reidmuller S."/>
            <person name="Feldblyum T."/>
            <person name="Hsiao J."/>
            <person name="Zismann V."/>
            <person name="Iobst S."/>
            <person name="de Vazeille A.R."/>
            <person name="Buell C.R."/>
            <person name="Ying K."/>
            <person name="Li Y."/>
            <person name="Lu T."/>
            <person name="Huang Y."/>
            <person name="Zhao Q."/>
            <person name="Feng Q."/>
            <person name="Zhang L."/>
            <person name="Zhu J."/>
            <person name="Weng Q."/>
            <person name="Mu J."/>
            <person name="Lu Y."/>
            <person name="Fan D."/>
            <person name="Liu Y."/>
            <person name="Guan J."/>
            <person name="Zhang Y."/>
            <person name="Yu S."/>
            <person name="Liu X."/>
            <person name="Zhang Y."/>
            <person name="Hong G."/>
            <person name="Han B."/>
            <person name="Choisne N."/>
            <person name="Demange N."/>
            <person name="Orjeda G."/>
            <person name="Samain S."/>
            <person name="Cattolico L."/>
            <person name="Pelletier E."/>
            <person name="Couloux A."/>
            <person name="Segurens B."/>
            <person name="Wincker P."/>
            <person name="D'Hont A."/>
            <person name="Scarpelli C."/>
            <person name="Weissenbach J."/>
            <person name="Salanoubat M."/>
            <person name="Quetier F."/>
            <person name="Yu Y."/>
            <person name="Kim H.R."/>
            <person name="Rambo T."/>
            <person name="Currie J."/>
            <person name="Collura K."/>
            <person name="Luo M."/>
            <person name="Yang T."/>
            <person name="Ammiraju J.S.S."/>
            <person name="Engler F."/>
            <person name="Soderlund C."/>
            <person name="Wing R.A."/>
            <person name="Palmer L.E."/>
            <person name="de la Bastide M."/>
            <person name="Spiegel L."/>
            <person name="Nascimento L."/>
            <person name="Zutavern T."/>
            <person name="O'Shaughnessy A."/>
            <person name="Dike S."/>
            <person name="Dedhia N."/>
            <person name="Preston R."/>
            <person name="Balija V."/>
            <person name="McCombie W.R."/>
            <person name="Chow T."/>
            <person name="Chen H."/>
            <person name="Chung M."/>
            <person name="Chen C."/>
            <person name="Shaw J."/>
            <person name="Wu H."/>
            <person name="Hsiao K."/>
            <person name="Chao Y."/>
            <person name="Chu M."/>
            <person name="Cheng C."/>
            <person name="Hour A."/>
            <person name="Lee P."/>
            <person name="Lin S."/>
            <person name="Lin Y."/>
            <person name="Liou J."/>
            <person name="Liu S."/>
            <person name="Hsing Y."/>
            <person name="Raghuvanshi S."/>
            <person name="Mohanty A."/>
            <person name="Bharti A.K."/>
            <person name="Gaur A."/>
            <person name="Gupta V."/>
            <person name="Kumar D."/>
            <person name="Ravi V."/>
            <person name="Vij S."/>
            <person name="Kapur A."/>
            <person name="Khurana P."/>
            <person name="Khurana P."/>
            <person name="Khurana J.P."/>
            <person name="Tyagi A.K."/>
            <person name="Gaikwad K."/>
            <person name="Singh A."/>
            <person name="Dalal V."/>
            <person name="Srivastava S."/>
            <person name="Dixit A."/>
            <person name="Pal A.K."/>
            <person name="Ghazi I.A."/>
            <person name="Yadav M."/>
            <person name="Pandit A."/>
            <person name="Bhargava A."/>
            <person name="Sureshbabu K."/>
            <person name="Batra K."/>
            <person name="Sharma T.R."/>
            <person name="Mohapatra T."/>
            <person name="Singh N.K."/>
            <person name="Messing J."/>
            <person name="Nelson A.B."/>
            <person name="Fuks G."/>
            <person name="Kavchok S."/>
            <person name="Keizer G."/>
            <person name="Linton E."/>
            <person name="Llaca V."/>
            <person name="Song R."/>
            <person name="Tanyolac B."/>
            <person name="Young S."/>
            <person name="Ho-Il K."/>
            <person name="Hahn J.H."/>
            <person name="Sangsakoo G."/>
            <person name="Vanavichit A."/>
            <person name="de Mattos Luiz.A.T."/>
            <person name="Zimmer P.D."/>
            <person name="Malone G."/>
            <person name="Dellagostin O."/>
            <person name="de Oliveira A.C."/>
            <person name="Bevan M."/>
            <person name="Bancroft I."/>
            <person name="Minx P."/>
            <person name="Cordum H."/>
            <person name="Wilson R."/>
            <person name="Cheng Z."/>
            <person name="Jin W."/>
            <person name="Jiang J."/>
            <person name="Leong S.A."/>
            <person name="Iwama H."/>
            <person name="Gojobori T."/>
            <person name="Itoh T."/>
            <person name="Niimura Y."/>
            <person name="Fujii Y."/>
            <person name="Habara T."/>
            <person name="Sakai H."/>
            <person name="Sato Y."/>
            <person name="Wilson G."/>
            <person name="Kumar K."/>
            <person name="McCouch S."/>
            <person name="Juretic N."/>
            <person name="Hoen D."/>
            <person name="Wright S."/>
            <person name="Bruskiewich R."/>
            <person name="Bureau T."/>
            <person name="Miyao A."/>
            <person name="Hirochika H."/>
            <person name="Nishikawa T."/>
            <person name="Kadowaki K."/>
            <person name="Sugiura M."/>
            <person name="Burr B."/>
            <person name="Sasaki T."/>
        </authorList>
    </citation>
    <scope>NUCLEOTIDE SEQUENCE [LARGE SCALE GENOMIC DNA]</scope>
    <source>
        <strain evidence="2">cv. Nipponbare</strain>
    </source>
</reference>
<protein>
    <submittedName>
        <fullName evidence="1">Os10g0469100 protein</fullName>
    </submittedName>
</protein>
<sequence length="188" mass="20736">MPTSFGILPVKKLYCTWNDMSSGQLVNNTEGISPVSPFISSPNSRIAHIPANAGGKPPERWFTDISRKVRFLRFPSSGGRVETSPAFFILSRCSIWSWPRTGGIAPPSWLSPSSRILNCDIDPRNSGTPPVRLLAAISRSWSFVNLLSDAGIRPENSLLDKFRYIRFGSFSGSVSGISPNRVFCDKSR</sequence>
<dbReference type="EMBL" id="AP008216">
    <property type="protein sequence ID" value="BAF26732.1"/>
    <property type="molecule type" value="Genomic_DNA"/>
</dbReference>
<evidence type="ECO:0000313" key="2">
    <source>
        <dbReference type="Proteomes" id="UP000000763"/>
    </source>
</evidence>